<evidence type="ECO:0000256" key="1">
    <source>
        <dbReference type="ARBA" id="ARBA00008270"/>
    </source>
</evidence>
<evidence type="ECO:0000256" key="2">
    <source>
        <dbReference type="ARBA" id="ARBA00023235"/>
    </source>
</evidence>
<dbReference type="NCBIfam" id="TIGR00654">
    <property type="entry name" value="PhzF_family"/>
    <property type="match status" value="1"/>
</dbReference>
<comment type="similarity">
    <text evidence="1">Belongs to the PhzF family.</text>
</comment>
<dbReference type="AlphaFoldDB" id="A0A951PX85"/>
<dbReference type="Proteomes" id="UP000715781">
    <property type="component" value="Unassembled WGS sequence"/>
</dbReference>
<evidence type="ECO:0000313" key="4">
    <source>
        <dbReference type="EMBL" id="MBW4560517.1"/>
    </source>
</evidence>
<proteinExistence type="inferred from homology"/>
<keyword evidence="2" id="KW-0413">Isomerase</keyword>
<reference evidence="4" key="2">
    <citation type="journal article" date="2022" name="Microbiol. Resour. Announc.">
        <title>Metagenome Sequencing to Explore Phylogenomics of Terrestrial Cyanobacteria.</title>
        <authorList>
            <person name="Ward R.D."/>
            <person name="Stajich J.E."/>
            <person name="Johansen J.R."/>
            <person name="Huntemann M."/>
            <person name="Clum A."/>
            <person name="Foster B."/>
            <person name="Foster B."/>
            <person name="Roux S."/>
            <person name="Palaniappan K."/>
            <person name="Varghese N."/>
            <person name="Mukherjee S."/>
            <person name="Reddy T.B.K."/>
            <person name="Daum C."/>
            <person name="Copeland A."/>
            <person name="Chen I.A."/>
            <person name="Ivanova N.N."/>
            <person name="Kyrpides N.C."/>
            <person name="Shapiro N."/>
            <person name="Eloe-Fadrosh E.A."/>
            <person name="Pietrasiak N."/>
        </authorList>
    </citation>
    <scope>NUCLEOTIDE SEQUENCE</scope>
    <source>
        <strain evidence="4">JT2-VF2</strain>
    </source>
</reference>
<dbReference type="SUPFAM" id="SSF54506">
    <property type="entry name" value="Diaminopimelate epimerase-like"/>
    <property type="match status" value="1"/>
</dbReference>
<dbReference type="Pfam" id="PF02567">
    <property type="entry name" value="PhzC-PhzF"/>
    <property type="match status" value="1"/>
</dbReference>
<sequence length="270" mass="29578">MGQIITQVDAFTNTPFAGNPAAVCVLPAAQDDIWMQNVAQEMNLSETAFLVKQDDGFNLRWFTPTVEVPLCGHATLASAHVLWSEGHLLPDEAARFHTKSGVLIAKLQGDWIELDFPVNHSQATVAPEELSQALGVECKSVFQNSLGYLVELESEDLVRQMQPNFQQLRTLPVADVIITSLTHSDSKYDFVSRFFAPGVGIDEDPVTGAAHCCLAAFWRDRLGKDEFLAYQASSRGGVVKVRYPGGDRVFLAGQAVTVLRGELVNTQKNS</sequence>
<dbReference type="PIRSF" id="PIRSF016184">
    <property type="entry name" value="PhzC_PhzF"/>
    <property type="match status" value="1"/>
</dbReference>
<dbReference type="InterPro" id="IPR003719">
    <property type="entry name" value="Phenazine_PhzF-like"/>
</dbReference>
<dbReference type="PANTHER" id="PTHR13774:SF17">
    <property type="entry name" value="PHENAZINE BIOSYNTHESIS-LIKE DOMAIN-CONTAINING PROTEIN"/>
    <property type="match status" value="1"/>
</dbReference>
<name>A0A951PX85_9NOST</name>
<feature type="active site" evidence="3">
    <location>
        <position position="46"/>
    </location>
</feature>
<protein>
    <submittedName>
        <fullName evidence="4">PhzF family phenazine biosynthesis protein</fullName>
    </submittedName>
</protein>
<evidence type="ECO:0000256" key="3">
    <source>
        <dbReference type="PIRSR" id="PIRSR016184-1"/>
    </source>
</evidence>
<dbReference type="EMBL" id="JAHHHN010000002">
    <property type="protein sequence ID" value="MBW4560517.1"/>
    <property type="molecule type" value="Genomic_DNA"/>
</dbReference>
<organism evidence="4 5">
    <name type="scientific">Mojavia pulchra JT2-VF2</name>
    <dbReference type="NCBI Taxonomy" id="287848"/>
    <lineage>
        <taxon>Bacteria</taxon>
        <taxon>Bacillati</taxon>
        <taxon>Cyanobacteriota</taxon>
        <taxon>Cyanophyceae</taxon>
        <taxon>Nostocales</taxon>
        <taxon>Nostocaceae</taxon>
    </lineage>
</organism>
<dbReference type="GO" id="GO:0005737">
    <property type="term" value="C:cytoplasm"/>
    <property type="evidence" value="ECO:0007669"/>
    <property type="project" value="TreeGrafter"/>
</dbReference>
<evidence type="ECO:0000313" key="5">
    <source>
        <dbReference type="Proteomes" id="UP000715781"/>
    </source>
</evidence>
<accession>A0A951PX85</accession>
<gene>
    <name evidence="4" type="ORF">KME32_05040</name>
</gene>
<dbReference type="PANTHER" id="PTHR13774">
    <property type="entry name" value="PHENAZINE BIOSYNTHESIS PROTEIN"/>
    <property type="match status" value="1"/>
</dbReference>
<reference evidence="4" key="1">
    <citation type="submission" date="2021-05" db="EMBL/GenBank/DDBJ databases">
        <authorList>
            <person name="Pietrasiak N."/>
            <person name="Ward R."/>
            <person name="Stajich J.E."/>
            <person name="Kurbessoian T."/>
        </authorList>
    </citation>
    <scope>NUCLEOTIDE SEQUENCE</scope>
    <source>
        <strain evidence="4">JT2-VF2</strain>
    </source>
</reference>
<dbReference type="GO" id="GO:0016853">
    <property type="term" value="F:isomerase activity"/>
    <property type="evidence" value="ECO:0007669"/>
    <property type="project" value="UniProtKB-KW"/>
</dbReference>
<comment type="caution">
    <text evidence="4">The sequence shown here is derived from an EMBL/GenBank/DDBJ whole genome shotgun (WGS) entry which is preliminary data.</text>
</comment>
<dbReference type="Gene3D" id="3.10.310.10">
    <property type="entry name" value="Diaminopimelate Epimerase, Chain A, domain 1"/>
    <property type="match status" value="2"/>
</dbReference>